<organism evidence="1 2">
    <name type="scientific">Candidatus Methylopumilus turicensis</name>
    <dbReference type="NCBI Taxonomy" id="1581680"/>
    <lineage>
        <taxon>Bacteria</taxon>
        <taxon>Pseudomonadati</taxon>
        <taxon>Pseudomonadota</taxon>
        <taxon>Betaproteobacteria</taxon>
        <taxon>Nitrosomonadales</taxon>
        <taxon>Methylophilaceae</taxon>
        <taxon>Candidatus Methylopumilus</taxon>
    </lineage>
</organism>
<dbReference type="AlphaFoldDB" id="A0A0B7IVA2"/>
<dbReference type="HOGENOM" id="CLU_1382699_0_0_4"/>
<dbReference type="Proteomes" id="UP000056322">
    <property type="component" value="Chromosome 1"/>
</dbReference>
<accession>A0A0B7IVA2</accession>
<protein>
    <submittedName>
        <fullName evidence="1">Uncharacterized protein</fullName>
    </submittedName>
</protein>
<reference evidence="2" key="1">
    <citation type="submission" date="2014-12" db="EMBL/GenBank/DDBJ databases">
        <authorList>
            <person name="Salcher M.M."/>
        </authorList>
    </citation>
    <scope>NUCLEOTIDE SEQUENCE [LARGE SCALE GENOMIC DNA]</scope>
    <source>
        <strain evidence="2">MMS-10A-171</strain>
    </source>
</reference>
<proteinExistence type="predicted"/>
<name>A0A0B7IVA2_9PROT</name>
<evidence type="ECO:0000313" key="2">
    <source>
        <dbReference type="Proteomes" id="UP000056322"/>
    </source>
</evidence>
<gene>
    <name evidence="1" type="ORF">BN1209_1176</name>
</gene>
<dbReference type="KEGG" id="mbac:BN1209_1176"/>
<keyword evidence="2" id="KW-1185">Reference proteome</keyword>
<sequence>MFFIKKLSQRYQPVEDRLQFAIENESSEIIVLWITQRISRQLLRALDDKFKFSAATIASKVNPKSTISTLPQLDLQKSQANHPLNKARLVDNEKLKEPAVIINDAKESGLVHTLNFSVKENKIEITFRWGITGAALVLLDQDQLKVFWKGLLKLFAVAKWPQIAINKEPKETRKNTAATDEDVEDAFEAILTSKLMH</sequence>
<dbReference type="STRING" id="1581680.BN1209_1176"/>
<dbReference type="RefSeq" id="WP_045751359.1">
    <property type="nucleotide sequence ID" value="NZ_LN794158.1"/>
</dbReference>
<dbReference type="EMBL" id="LN794158">
    <property type="protein sequence ID" value="CEN56216.1"/>
    <property type="molecule type" value="Genomic_DNA"/>
</dbReference>
<evidence type="ECO:0000313" key="1">
    <source>
        <dbReference type="EMBL" id="CEN56216.1"/>
    </source>
</evidence>